<dbReference type="SFLD" id="SFLDG01148">
    <property type="entry name" value="Xi_(cytGST)"/>
    <property type="match status" value="1"/>
</dbReference>
<dbReference type="PIRSF" id="PIRSF015753">
    <property type="entry name" value="GST"/>
    <property type="match status" value="1"/>
</dbReference>
<name>A0A6B0SK73_9EURY</name>
<dbReference type="SFLD" id="SFLDG01206">
    <property type="entry name" value="Xi.1"/>
    <property type="match status" value="1"/>
</dbReference>
<dbReference type="InterPro" id="IPR016639">
    <property type="entry name" value="GST_Omega/GSH"/>
</dbReference>
<dbReference type="GO" id="GO:0005737">
    <property type="term" value="C:cytoplasm"/>
    <property type="evidence" value="ECO:0007669"/>
    <property type="project" value="TreeGrafter"/>
</dbReference>
<protein>
    <submittedName>
        <fullName evidence="5">Glutathione S-transferase family protein</fullName>
    </submittedName>
</protein>
<comment type="caution">
    <text evidence="5">The sequence shown here is derived from an EMBL/GenBank/DDBJ whole genome shotgun (WGS) entry which is preliminary data.</text>
</comment>
<dbReference type="EMBL" id="WUUU01000128">
    <property type="protein sequence ID" value="MXR21587.1"/>
    <property type="molecule type" value="Genomic_DNA"/>
</dbReference>
<dbReference type="SFLD" id="SFLDS00019">
    <property type="entry name" value="Glutathione_Transferase_(cytos"/>
    <property type="match status" value="1"/>
</dbReference>
<evidence type="ECO:0000313" key="6">
    <source>
        <dbReference type="Proteomes" id="UP000471521"/>
    </source>
</evidence>
<feature type="site" description="Lowers pKa of active site Cys" evidence="3">
    <location>
        <position position="287"/>
    </location>
</feature>
<gene>
    <name evidence="5" type="ORF">GRX66_13585</name>
</gene>
<dbReference type="Proteomes" id="UP000471521">
    <property type="component" value="Unassembled WGS sequence"/>
</dbReference>
<dbReference type="Pfam" id="PF13410">
    <property type="entry name" value="GST_C_2"/>
    <property type="match status" value="1"/>
</dbReference>
<dbReference type="InterPro" id="IPR036249">
    <property type="entry name" value="Thioredoxin-like_sf"/>
</dbReference>
<feature type="binding site" evidence="2">
    <location>
        <position position="87"/>
    </location>
    <ligand>
        <name>glutathione</name>
        <dbReference type="ChEBI" id="CHEBI:57925"/>
    </ligand>
</feature>
<keyword evidence="6" id="KW-1185">Reference proteome</keyword>
<feature type="site" description="Lowers pKa of active site Cys" evidence="3">
    <location>
        <position position="244"/>
    </location>
</feature>
<accession>A0A6B0SK73</accession>
<feature type="binding site" evidence="2">
    <location>
        <begin position="121"/>
        <end position="124"/>
    </location>
    <ligand>
        <name>glutathione</name>
        <dbReference type="ChEBI" id="CHEBI:57925"/>
    </ligand>
</feature>
<evidence type="ECO:0000259" key="4">
    <source>
        <dbReference type="PROSITE" id="PS50405"/>
    </source>
</evidence>
<sequence length="327" mass="37614">MGRMVDGEWRTEAEQIEHDEGGEFERETTSFRDWVGDEYPAESGRYHLYVSYACPWAHRTLLVRALKGLEDAVSVSVVDPVRFDQGWEFAPDKPGSTPDHVHGSEYLREVYAHADPAYTGRVTVPVLYDTAEDTIVNNESEEIMRMLDVAFHDLADRDVDLYPEGYRDEVDRVVEDIYDPINNGVYRAGFAETQRAYDNAVNDLFDALAHYDDVLGDQRYLAGDVLTEADVAMFTTLYRFDEVYHTHFKCNRERIADYDNLWPYLRELCQLPGVADTLEMDHVKQHYYRSHGHLNPKRLVPTGPNPDFFAAHERDDLPGGPPADLQR</sequence>
<keyword evidence="5" id="KW-0808">Transferase</keyword>
<dbReference type="PANTHER" id="PTHR32419:SF6">
    <property type="entry name" value="GLUTATHIONE S-TRANSFERASE OMEGA-LIKE 1-RELATED"/>
    <property type="match status" value="1"/>
</dbReference>
<reference evidence="5 6" key="1">
    <citation type="submission" date="2019-12" db="EMBL/GenBank/DDBJ databases">
        <title>Isolation and characterization of three novel carbon monoxide-oxidizing members of Halobacteria from salione crusts and soils.</title>
        <authorList>
            <person name="Myers M.R."/>
            <person name="King G.M."/>
        </authorList>
    </citation>
    <scope>NUCLEOTIDE SEQUENCE [LARGE SCALE GENOMIC DNA]</scope>
    <source>
        <strain evidence="5 6">PCN9</strain>
    </source>
</reference>
<dbReference type="PROSITE" id="PS50405">
    <property type="entry name" value="GST_CTER"/>
    <property type="match status" value="1"/>
</dbReference>
<proteinExistence type="predicted"/>
<dbReference type="PANTHER" id="PTHR32419">
    <property type="entry name" value="GLUTATHIONYL-HYDROQUINONE REDUCTASE"/>
    <property type="match status" value="1"/>
</dbReference>
<dbReference type="InterPro" id="IPR036282">
    <property type="entry name" value="Glutathione-S-Trfase_C_sf"/>
</dbReference>
<dbReference type="CDD" id="cd03190">
    <property type="entry name" value="GST_C_Omega_like"/>
    <property type="match status" value="1"/>
</dbReference>
<dbReference type="InterPro" id="IPR010987">
    <property type="entry name" value="Glutathione-S-Trfase_C-like"/>
</dbReference>
<evidence type="ECO:0000256" key="3">
    <source>
        <dbReference type="PIRSR" id="PIRSR015753-3"/>
    </source>
</evidence>
<dbReference type="AlphaFoldDB" id="A0A6B0SK73"/>
<evidence type="ECO:0000256" key="2">
    <source>
        <dbReference type="PIRSR" id="PIRSR015753-2"/>
    </source>
</evidence>
<organism evidence="5 6">
    <name type="scientific">Halobacterium bonnevillei</name>
    <dbReference type="NCBI Taxonomy" id="2692200"/>
    <lineage>
        <taxon>Archaea</taxon>
        <taxon>Methanobacteriati</taxon>
        <taxon>Methanobacteriota</taxon>
        <taxon>Stenosarchaea group</taxon>
        <taxon>Halobacteria</taxon>
        <taxon>Halobacteriales</taxon>
        <taxon>Halobacteriaceae</taxon>
        <taxon>Halobacterium</taxon>
    </lineage>
</organism>
<dbReference type="InterPro" id="IPR047047">
    <property type="entry name" value="GST_Omega-like_C"/>
</dbReference>
<dbReference type="Pfam" id="PF13409">
    <property type="entry name" value="GST_N_2"/>
    <property type="match status" value="1"/>
</dbReference>
<dbReference type="SUPFAM" id="SSF47616">
    <property type="entry name" value="GST C-terminal domain-like"/>
    <property type="match status" value="1"/>
</dbReference>
<dbReference type="Gene3D" id="1.20.1050.10">
    <property type="match status" value="1"/>
</dbReference>
<dbReference type="InterPro" id="IPR004045">
    <property type="entry name" value="Glutathione_S-Trfase_N"/>
</dbReference>
<evidence type="ECO:0000256" key="1">
    <source>
        <dbReference type="PIRSR" id="PIRSR015753-1"/>
    </source>
</evidence>
<feature type="domain" description="GST C-terminal" evidence="4">
    <location>
        <begin position="160"/>
        <end position="290"/>
    </location>
</feature>
<feature type="binding site" evidence="2">
    <location>
        <begin position="139"/>
        <end position="140"/>
    </location>
    <ligand>
        <name>glutathione</name>
        <dbReference type="ChEBI" id="CHEBI:57925"/>
    </ligand>
</feature>
<dbReference type="OrthoDB" id="172488at2157"/>
<evidence type="ECO:0000313" key="5">
    <source>
        <dbReference type="EMBL" id="MXR21587.1"/>
    </source>
</evidence>
<dbReference type="Gene3D" id="3.40.30.10">
    <property type="entry name" value="Glutaredoxin"/>
    <property type="match status" value="1"/>
</dbReference>
<feature type="active site" description="Proton donor/acceptor" evidence="1">
    <location>
        <position position="186"/>
    </location>
</feature>
<dbReference type="RefSeq" id="WP_159527044.1">
    <property type="nucleotide sequence ID" value="NZ_WUUU01000128.1"/>
</dbReference>
<dbReference type="InterPro" id="IPR040079">
    <property type="entry name" value="Glutathione_S-Trfase"/>
</dbReference>
<dbReference type="GO" id="GO:0004364">
    <property type="term" value="F:glutathione transferase activity"/>
    <property type="evidence" value="ECO:0007669"/>
    <property type="project" value="InterPro"/>
</dbReference>
<dbReference type="SUPFAM" id="SSF52833">
    <property type="entry name" value="Thioredoxin-like"/>
    <property type="match status" value="1"/>
</dbReference>
<feature type="active site" description="Nucleophile" evidence="1">
    <location>
        <position position="54"/>
    </location>
</feature>